<name>A0AA39TS49_9PEZI</name>
<protein>
    <submittedName>
        <fullName evidence="1">Uncharacterized protein</fullName>
    </submittedName>
</protein>
<evidence type="ECO:0000313" key="1">
    <source>
        <dbReference type="EMBL" id="KAK0610892.1"/>
    </source>
</evidence>
<sequence>MGKSGYGNHGKTYAPRFADNARLISQSLAQYEHVATHPDVYVEAEWWYSREELYTTEVKWLCSANDVSFFLVEDSRDAEPMEATEAWQPRVPKAKFSSRWEKWARTGSRSRTPPCLMTAVKTWVDVESKKELPQASAPRKITTSSIFDLLDSASA</sequence>
<dbReference type="Proteomes" id="UP001175000">
    <property type="component" value="Unassembled WGS sequence"/>
</dbReference>
<dbReference type="AlphaFoldDB" id="A0AA39TS49"/>
<reference evidence="1" key="1">
    <citation type="submission" date="2023-06" db="EMBL/GenBank/DDBJ databases">
        <title>Genome-scale phylogeny and comparative genomics of the fungal order Sordariales.</title>
        <authorList>
            <consortium name="Lawrence Berkeley National Laboratory"/>
            <person name="Hensen N."/>
            <person name="Bonometti L."/>
            <person name="Westerberg I."/>
            <person name="Brannstrom I.O."/>
            <person name="Guillou S."/>
            <person name="Cros-Aarteil S."/>
            <person name="Calhoun S."/>
            <person name="Haridas S."/>
            <person name="Kuo A."/>
            <person name="Mondo S."/>
            <person name="Pangilinan J."/>
            <person name="Riley R."/>
            <person name="Labutti K."/>
            <person name="Andreopoulos B."/>
            <person name="Lipzen A."/>
            <person name="Chen C."/>
            <person name="Yanf M."/>
            <person name="Daum C."/>
            <person name="Ng V."/>
            <person name="Clum A."/>
            <person name="Steindorff A."/>
            <person name="Ohm R."/>
            <person name="Martin F."/>
            <person name="Silar P."/>
            <person name="Natvig D."/>
            <person name="Lalanne C."/>
            <person name="Gautier V."/>
            <person name="Ament-Velasquez S.L."/>
            <person name="Kruys A."/>
            <person name="Hutchinson M.I."/>
            <person name="Powell A.J."/>
            <person name="Barry K."/>
            <person name="Miller A.N."/>
            <person name="Grigoriev I.V."/>
            <person name="Debuchy R."/>
            <person name="Gladieux P."/>
            <person name="Thoren M.H."/>
            <person name="Johannesson H."/>
        </authorList>
    </citation>
    <scope>NUCLEOTIDE SEQUENCE</scope>
    <source>
        <strain evidence="1">CBS 606.72</strain>
    </source>
</reference>
<proteinExistence type="predicted"/>
<evidence type="ECO:0000313" key="2">
    <source>
        <dbReference type="Proteomes" id="UP001175000"/>
    </source>
</evidence>
<comment type="caution">
    <text evidence="1">The sequence shown here is derived from an EMBL/GenBank/DDBJ whole genome shotgun (WGS) entry which is preliminary data.</text>
</comment>
<gene>
    <name evidence="1" type="ORF">B0T14DRAFT_570821</name>
</gene>
<accession>A0AA39TS49</accession>
<organism evidence="1 2">
    <name type="scientific">Immersiella caudata</name>
    <dbReference type="NCBI Taxonomy" id="314043"/>
    <lineage>
        <taxon>Eukaryota</taxon>
        <taxon>Fungi</taxon>
        <taxon>Dikarya</taxon>
        <taxon>Ascomycota</taxon>
        <taxon>Pezizomycotina</taxon>
        <taxon>Sordariomycetes</taxon>
        <taxon>Sordariomycetidae</taxon>
        <taxon>Sordariales</taxon>
        <taxon>Lasiosphaeriaceae</taxon>
        <taxon>Immersiella</taxon>
    </lineage>
</organism>
<keyword evidence="2" id="KW-1185">Reference proteome</keyword>
<dbReference type="EMBL" id="JAULSU010000007">
    <property type="protein sequence ID" value="KAK0610892.1"/>
    <property type="molecule type" value="Genomic_DNA"/>
</dbReference>